<keyword evidence="1" id="KW-0472">Membrane</keyword>
<dbReference type="AlphaFoldDB" id="A0A2P2K5Y9"/>
<proteinExistence type="predicted"/>
<reference evidence="2" key="1">
    <citation type="submission" date="2018-02" db="EMBL/GenBank/DDBJ databases">
        <title>Rhizophora mucronata_Transcriptome.</title>
        <authorList>
            <person name="Meera S.P."/>
            <person name="Sreeshan A."/>
            <person name="Augustine A."/>
        </authorList>
    </citation>
    <scope>NUCLEOTIDE SEQUENCE</scope>
    <source>
        <tissue evidence="2">Leaf</tissue>
    </source>
</reference>
<keyword evidence="1" id="KW-0812">Transmembrane</keyword>
<evidence type="ECO:0000256" key="1">
    <source>
        <dbReference type="SAM" id="Phobius"/>
    </source>
</evidence>
<dbReference type="EMBL" id="GGEC01020654">
    <property type="protein sequence ID" value="MBX01138.1"/>
    <property type="molecule type" value="Transcribed_RNA"/>
</dbReference>
<accession>A0A2P2K5Y9</accession>
<sequence>MGVWILYVCYLAERTLTQSSFSFLFFFFLTIPSYIWPSFRSLFLFLFLLLCLSLEDGLSTPPPETVSQKSRSLLIEVNFCPHPCLLCLLLFPRP</sequence>
<evidence type="ECO:0000313" key="2">
    <source>
        <dbReference type="EMBL" id="MBX01138.1"/>
    </source>
</evidence>
<feature type="transmembrane region" description="Helical" evidence="1">
    <location>
        <begin position="23"/>
        <end position="52"/>
    </location>
</feature>
<keyword evidence="1" id="KW-1133">Transmembrane helix</keyword>
<protein>
    <submittedName>
        <fullName evidence="2">Uncharacterized protein</fullName>
    </submittedName>
</protein>
<organism evidence="2">
    <name type="scientific">Rhizophora mucronata</name>
    <name type="common">Asiatic mangrove</name>
    <dbReference type="NCBI Taxonomy" id="61149"/>
    <lineage>
        <taxon>Eukaryota</taxon>
        <taxon>Viridiplantae</taxon>
        <taxon>Streptophyta</taxon>
        <taxon>Embryophyta</taxon>
        <taxon>Tracheophyta</taxon>
        <taxon>Spermatophyta</taxon>
        <taxon>Magnoliopsida</taxon>
        <taxon>eudicotyledons</taxon>
        <taxon>Gunneridae</taxon>
        <taxon>Pentapetalae</taxon>
        <taxon>rosids</taxon>
        <taxon>fabids</taxon>
        <taxon>Malpighiales</taxon>
        <taxon>Rhizophoraceae</taxon>
        <taxon>Rhizophora</taxon>
    </lineage>
</organism>
<name>A0A2P2K5Y9_RHIMU</name>